<dbReference type="SUPFAM" id="SSF56784">
    <property type="entry name" value="HAD-like"/>
    <property type="match status" value="1"/>
</dbReference>
<dbReference type="Ensembl" id="ENSCINT00000017103.3">
    <property type="protein sequence ID" value="ENSCINP00000017103.3"/>
    <property type="gene ID" value="ENSCING00000008390.3"/>
</dbReference>
<dbReference type="FunFam" id="3.40.50.1000:FF:000468">
    <property type="entry name" value="Uncharacterized protein"/>
    <property type="match status" value="1"/>
</dbReference>
<name>F6YEH2_CIOIN</name>
<dbReference type="FunCoup" id="F6YEH2">
    <property type="interactions" value="26"/>
</dbReference>
<keyword evidence="3" id="KW-0378">Hydrolase</keyword>
<dbReference type="Pfam" id="PF05761">
    <property type="entry name" value="5_nucleotid"/>
    <property type="match status" value="1"/>
</dbReference>
<evidence type="ECO:0000256" key="5">
    <source>
        <dbReference type="PIRSR" id="PIRSR017434-1"/>
    </source>
</evidence>
<dbReference type="InterPro" id="IPR023214">
    <property type="entry name" value="HAD_sf"/>
</dbReference>
<evidence type="ECO:0000256" key="2">
    <source>
        <dbReference type="ARBA" id="ARBA00022723"/>
    </source>
</evidence>
<evidence type="ECO:0000256" key="6">
    <source>
        <dbReference type="PIRSR" id="PIRSR017434-2"/>
    </source>
</evidence>
<dbReference type="PANTHER" id="PTHR12103:SF12">
    <property type="entry name" value="FI20020P1"/>
    <property type="match status" value="1"/>
</dbReference>
<dbReference type="Gene3D" id="3.40.50.1000">
    <property type="entry name" value="HAD superfamily/HAD-like"/>
    <property type="match status" value="1"/>
</dbReference>
<dbReference type="HOGENOM" id="CLU_017845_5_1_1"/>
<proteinExistence type="inferred from homology"/>
<dbReference type="GO" id="GO:0046872">
    <property type="term" value="F:metal ion binding"/>
    <property type="evidence" value="ECO:0007669"/>
    <property type="project" value="UniProtKB-KW"/>
</dbReference>
<organism evidence="7 8">
    <name type="scientific">Ciona intestinalis</name>
    <name type="common">Transparent sea squirt</name>
    <name type="synonym">Ascidia intestinalis</name>
    <dbReference type="NCBI Taxonomy" id="7719"/>
    <lineage>
        <taxon>Eukaryota</taxon>
        <taxon>Metazoa</taxon>
        <taxon>Chordata</taxon>
        <taxon>Tunicata</taxon>
        <taxon>Ascidiacea</taxon>
        <taxon>Phlebobranchia</taxon>
        <taxon>Cionidae</taxon>
        <taxon>Ciona</taxon>
    </lineage>
</organism>
<dbReference type="NCBIfam" id="TIGR02244">
    <property type="entry name" value="HAD-IG-Ncltidse"/>
    <property type="match status" value="1"/>
</dbReference>
<feature type="binding site" evidence="6">
    <location>
        <position position="63"/>
    </location>
    <ligand>
        <name>Mg(2+)</name>
        <dbReference type="ChEBI" id="CHEBI:18420"/>
    </ligand>
</feature>
<dbReference type="GeneTree" id="ENSGT00940000171230"/>
<evidence type="ECO:0000256" key="4">
    <source>
        <dbReference type="ARBA" id="ARBA00022842"/>
    </source>
</evidence>
<reference evidence="8" key="1">
    <citation type="journal article" date="2002" name="Science">
        <title>The draft genome of Ciona intestinalis: insights into chordate and vertebrate origins.</title>
        <authorList>
            <person name="Dehal P."/>
            <person name="Satou Y."/>
            <person name="Campbell R.K."/>
            <person name="Chapman J."/>
            <person name="Degnan B."/>
            <person name="De Tomaso A."/>
            <person name="Davidson B."/>
            <person name="Di Gregorio A."/>
            <person name="Gelpke M."/>
            <person name="Goodstein D.M."/>
            <person name="Harafuji N."/>
            <person name="Hastings K.E."/>
            <person name="Ho I."/>
            <person name="Hotta K."/>
            <person name="Huang W."/>
            <person name="Kawashima T."/>
            <person name="Lemaire P."/>
            <person name="Martinez D."/>
            <person name="Meinertzhagen I.A."/>
            <person name="Necula S."/>
            <person name="Nonaka M."/>
            <person name="Putnam N."/>
            <person name="Rash S."/>
            <person name="Saiga H."/>
            <person name="Satake M."/>
            <person name="Terry A."/>
            <person name="Yamada L."/>
            <person name="Wang H.G."/>
            <person name="Awazu S."/>
            <person name="Azumi K."/>
            <person name="Boore J."/>
            <person name="Branno M."/>
            <person name="Chin-Bow S."/>
            <person name="DeSantis R."/>
            <person name="Doyle S."/>
            <person name="Francino P."/>
            <person name="Keys D.N."/>
            <person name="Haga S."/>
            <person name="Hayashi H."/>
            <person name="Hino K."/>
            <person name="Imai K.S."/>
            <person name="Inaba K."/>
            <person name="Kano S."/>
            <person name="Kobayashi K."/>
            <person name="Kobayashi M."/>
            <person name="Lee B.I."/>
            <person name="Makabe K.W."/>
            <person name="Manohar C."/>
            <person name="Matassi G."/>
            <person name="Medina M."/>
            <person name="Mochizuki Y."/>
            <person name="Mount S."/>
            <person name="Morishita T."/>
            <person name="Miura S."/>
            <person name="Nakayama A."/>
            <person name="Nishizaka S."/>
            <person name="Nomoto H."/>
            <person name="Ohta F."/>
            <person name="Oishi K."/>
            <person name="Rigoutsos I."/>
            <person name="Sano M."/>
            <person name="Sasaki A."/>
            <person name="Sasakura Y."/>
            <person name="Shoguchi E."/>
            <person name="Shin-i T."/>
            <person name="Spagnuolo A."/>
            <person name="Stainier D."/>
            <person name="Suzuki M.M."/>
            <person name="Tassy O."/>
            <person name="Takatori N."/>
            <person name="Tokuoka M."/>
            <person name="Yagi K."/>
            <person name="Yoshizaki F."/>
            <person name="Wada S."/>
            <person name="Zhang C."/>
            <person name="Hyatt P.D."/>
            <person name="Larimer F."/>
            <person name="Detter C."/>
            <person name="Doggett N."/>
            <person name="Glavina T."/>
            <person name="Hawkins T."/>
            <person name="Richardson P."/>
            <person name="Lucas S."/>
            <person name="Kohara Y."/>
            <person name="Levine M."/>
            <person name="Satoh N."/>
            <person name="Rokhsar D.S."/>
        </authorList>
    </citation>
    <scope>NUCLEOTIDE SEQUENCE [LARGE SCALE GENOMIC DNA]</scope>
</reference>
<evidence type="ECO:0000256" key="1">
    <source>
        <dbReference type="ARBA" id="ARBA00009589"/>
    </source>
</evidence>
<keyword evidence="4 6" id="KW-0460">Magnesium</keyword>
<evidence type="ECO:0000313" key="7">
    <source>
        <dbReference type="Ensembl" id="ENSCINP00000017103.3"/>
    </source>
</evidence>
<dbReference type="EMBL" id="EAAA01002963">
    <property type="status" value="NOT_ANNOTATED_CDS"/>
    <property type="molecule type" value="Genomic_DNA"/>
</dbReference>
<comment type="cofactor">
    <cofactor evidence="6">
        <name>Mg(2+)</name>
        <dbReference type="ChEBI" id="CHEBI:18420"/>
    </cofactor>
    <text evidence="6">Binds 1 Mg(2+) ion per subunit.</text>
</comment>
<accession>F6YEH2</accession>
<dbReference type="InterPro" id="IPR036412">
    <property type="entry name" value="HAD-like_sf"/>
</dbReference>
<keyword evidence="2 6" id="KW-0479">Metal-binding</keyword>
<reference evidence="7" key="3">
    <citation type="submission" date="2025-08" db="UniProtKB">
        <authorList>
            <consortium name="Ensembl"/>
        </authorList>
    </citation>
    <scope>IDENTIFICATION</scope>
</reference>
<dbReference type="InterPro" id="IPR016695">
    <property type="entry name" value="Pur_nucleotidase"/>
</dbReference>
<evidence type="ECO:0000313" key="8">
    <source>
        <dbReference type="Proteomes" id="UP000008144"/>
    </source>
</evidence>
<feature type="active site" description="Proton donor" evidence="5">
    <location>
        <position position="65"/>
    </location>
</feature>
<feature type="active site" description="Nucleophile" evidence="5">
    <location>
        <position position="63"/>
    </location>
</feature>
<dbReference type="OMA" id="LWARGNR"/>
<gene>
    <name evidence="7" type="primary">LOC100181998</name>
</gene>
<feature type="binding site" evidence="6">
    <location>
        <position position="353"/>
    </location>
    <ligand>
        <name>Mg(2+)</name>
        <dbReference type="ChEBI" id="CHEBI:18420"/>
    </ligand>
</feature>
<dbReference type="AlphaFoldDB" id="F6YEH2"/>
<dbReference type="PIRSF" id="PIRSF017434">
    <property type="entry name" value="Purine_5'-nucleotidase"/>
    <property type="match status" value="1"/>
</dbReference>
<dbReference type="Proteomes" id="UP000008144">
    <property type="component" value="Chromosome 9"/>
</dbReference>
<comment type="similarity">
    <text evidence="1">Belongs to the 5'(3')-deoxyribonucleotidase family.</text>
</comment>
<protein>
    <submittedName>
        <fullName evidence="7">5'-nucleotidase domain-containing protein 3</fullName>
    </submittedName>
</protein>
<dbReference type="GO" id="GO:0008253">
    <property type="term" value="F:5'-nucleotidase activity"/>
    <property type="evidence" value="ECO:0000318"/>
    <property type="project" value="GO_Central"/>
</dbReference>
<keyword evidence="8" id="KW-1185">Reference proteome</keyword>
<dbReference type="STRING" id="7719.ENSCINP00000017103"/>
<reference evidence="7" key="4">
    <citation type="submission" date="2025-09" db="UniProtKB">
        <authorList>
            <consortium name="Ensembl"/>
        </authorList>
    </citation>
    <scope>IDENTIFICATION</scope>
</reference>
<feature type="binding site" evidence="6">
    <location>
        <position position="65"/>
    </location>
    <ligand>
        <name>GMP</name>
        <dbReference type="ChEBI" id="CHEBI:58115"/>
    </ligand>
</feature>
<dbReference type="InParanoid" id="F6YEH2"/>
<reference evidence="7" key="2">
    <citation type="journal article" date="2008" name="Genome Biol.">
        <title>Improved genome assembly and evidence-based global gene model set for the chordate Ciona intestinalis: new insight into intron and operon populations.</title>
        <authorList>
            <person name="Satou Y."/>
            <person name="Mineta K."/>
            <person name="Ogasawara M."/>
            <person name="Sasakura Y."/>
            <person name="Shoguchi E."/>
            <person name="Ueno K."/>
            <person name="Yamada L."/>
            <person name="Matsumoto J."/>
            <person name="Wasserscheid J."/>
            <person name="Dewar K."/>
            <person name="Wiley G.B."/>
            <person name="Macmil S.L."/>
            <person name="Roe B.A."/>
            <person name="Zeller R.W."/>
            <person name="Hastings K.E."/>
            <person name="Lemaire P."/>
            <person name="Lindquist E."/>
            <person name="Endo T."/>
            <person name="Hotta K."/>
            <person name="Inaba K."/>
        </authorList>
    </citation>
    <scope>NUCLEOTIDE SEQUENCE [LARGE SCALE GENOMIC DNA]</scope>
    <source>
        <strain evidence="7">wild type</strain>
    </source>
</reference>
<dbReference type="PANTHER" id="PTHR12103">
    <property type="entry name" value="5'-NUCLEOTIDASE DOMAIN-CONTAINING"/>
    <property type="match status" value="1"/>
</dbReference>
<dbReference type="InterPro" id="IPR008380">
    <property type="entry name" value="HAD-SF_hydro_IG_5-nucl"/>
</dbReference>
<sequence>TSSIKFYLSDTGNCSNAEFMKTRYNDLRDLIYEDHEQVHNVDPRGVFAINQINLGEVGVYGFDYDYTLAQYSDSMQEFIYTQSTKVLVEKHNFPKDLLNVSFLPDFCIRGLHYDIQRSLLMKVDICNVIQLGTVYRGMEMVPDEEVMWLFNGTRHIPKHIIEQSYVSTGESLRQLMDIFSMPEMMLLANVVEYFRHRNIVYDPRILFESVQDSVRSVHVSGLLYDEVASNIDKYLDKGSLTPLINFLLAGGKKLFLITNSGYHFVNCGLRHLIGPDWKDVFDVVIVQAKKPRFFHKGSRPFKCVTPDNSSSNLVVSWERVNEFKKGEVYCEGCIDELMQLSKWVGNEVLYFGDQIYADLSDPTYSYGWRTGAVIPELEEEISVMNSRVFGHSVIWLQTLERLLERMQIYRDAESQQLVREWLNERNELKTKVKEIFNPRFGSVFRSHLSSSYFAGRLCRMADLYTSSVNNLTQYYPNHFFFPTRGTLPHEHVVSLAYQHDGYDHAIEKALSDKRPNNLK</sequence>
<evidence type="ECO:0000256" key="3">
    <source>
        <dbReference type="ARBA" id="ARBA00022801"/>
    </source>
</evidence>